<feature type="compositionally biased region" description="Basic residues" evidence="1">
    <location>
        <begin position="237"/>
        <end position="248"/>
    </location>
</feature>
<feature type="region of interest" description="Disordered" evidence="1">
    <location>
        <begin position="708"/>
        <end position="741"/>
    </location>
</feature>
<dbReference type="InParanoid" id="A0A0G4ED45"/>
<evidence type="ECO:0000256" key="1">
    <source>
        <dbReference type="SAM" id="MobiDB-lite"/>
    </source>
</evidence>
<feature type="region of interest" description="Disordered" evidence="1">
    <location>
        <begin position="232"/>
        <end position="311"/>
    </location>
</feature>
<protein>
    <submittedName>
        <fullName evidence="2">Uncharacterized protein</fullName>
    </submittedName>
</protein>
<evidence type="ECO:0000313" key="3">
    <source>
        <dbReference type="Proteomes" id="UP000041254"/>
    </source>
</evidence>
<dbReference type="AlphaFoldDB" id="A0A0G4ED45"/>
<proteinExistence type="predicted"/>
<feature type="compositionally biased region" description="Basic residues" evidence="1">
    <location>
        <begin position="655"/>
        <end position="668"/>
    </location>
</feature>
<gene>
    <name evidence="2" type="ORF">Vbra_11453</name>
</gene>
<reference evidence="2 3" key="1">
    <citation type="submission" date="2014-11" db="EMBL/GenBank/DDBJ databases">
        <authorList>
            <person name="Zhu J."/>
            <person name="Qi W."/>
            <person name="Song R."/>
        </authorList>
    </citation>
    <scope>NUCLEOTIDE SEQUENCE [LARGE SCALE GENOMIC DNA]</scope>
</reference>
<name>A0A0G4ED45_VITBC</name>
<dbReference type="VEuPathDB" id="CryptoDB:Vbra_11453"/>
<feature type="compositionally biased region" description="Basic residues" evidence="1">
    <location>
        <begin position="599"/>
        <end position="608"/>
    </location>
</feature>
<sequence length="754" mass="80790">MTSLPALPGAGLSSAMAQELESATHSKMKALEAFISRCNSEGSGDLMVVRSAIFEALEVENLVQGTLSSQLAHPKAKKTTTQTPFLRLSPSSSGGGTYDAVTVLRDISVAAWGRTKGGNTAIQREVADMIEKSRRPDPHGGGYPVHLGVLVEAMLDRLKCKKTIRYVLVTQWDMLLANLPLSLLERLTTDYRSKLAIIGLQTVSDHSSGAMTLGSSHGSPKYQVLPFADIALPPAPTHRHPKKTRTRATKASSSTLAPNVTALDDRSAADGEDDDDDLYEPRPARRAGGKSSKAQTQGKGEAPRLRMERGATNSHTLCVEMELGGYGQQMGFGEGEGMDLCDMGQGMLSGLVEGTLLKDTAAAKATSVSLFELKKDHLPPGIPVHGHSTIKDNTGNGPGTKACLAHRLRMSKVKAPAPPPPLDSRRPGTLSSAEAHGTDPSPLLLSKTISKTPSFPADDSQGDNSTPPKEDSKQVPEEHNEYSRTAQGSVRKSLAAELRRSRKVLSTHPVHTAIATASPPAMMTIEHSPVPSPLLPSPTVSQHHRYRLSSPPNPPQEPDPFASGPNTHGMVLRQNRKKRTRSPLPSPSPTDSDHQPLPKAKRAAALRPKSHEKDETPPVFGGLGEEVLWGPWNKGREGEIVKTTEAAGGHDAFPKRKRAPRGKGKSRQTLKWNDPPVLGRLQKKMEAISRASDWQCRLDLARCRLAAEEDPSEGGGDGCEPMDIDEGAGAAGGADDDRESLAEWLGRGAHIIMD</sequence>
<feature type="region of interest" description="Disordered" evidence="1">
    <location>
        <begin position="382"/>
        <end position="623"/>
    </location>
</feature>
<dbReference type="PhylomeDB" id="A0A0G4ED45"/>
<organism evidence="2 3">
    <name type="scientific">Vitrella brassicaformis (strain CCMP3155)</name>
    <dbReference type="NCBI Taxonomy" id="1169540"/>
    <lineage>
        <taxon>Eukaryota</taxon>
        <taxon>Sar</taxon>
        <taxon>Alveolata</taxon>
        <taxon>Colpodellida</taxon>
        <taxon>Vitrellaceae</taxon>
        <taxon>Vitrella</taxon>
    </lineage>
</organism>
<feature type="region of interest" description="Disordered" evidence="1">
    <location>
        <begin position="649"/>
        <end position="673"/>
    </location>
</feature>
<evidence type="ECO:0000313" key="2">
    <source>
        <dbReference type="EMBL" id="CEL93917.1"/>
    </source>
</evidence>
<dbReference type="Proteomes" id="UP000041254">
    <property type="component" value="Unassembled WGS sequence"/>
</dbReference>
<dbReference type="EMBL" id="CDMY01000198">
    <property type="protein sequence ID" value="CEL93917.1"/>
    <property type="molecule type" value="Genomic_DNA"/>
</dbReference>
<accession>A0A0G4ED45</accession>
<feature type="compositionally biased region" description="Basic and acidic residues" evidence="1">
    <location>
        <begin position="468"/>
        <end position="482"/>
    </location>
</feature>
<keyword evidence="3" id="KW-1185">Reference proteome</keyword>